<comment type="subcellular location">
    <subcellularLocation>
        <location evidence="1">Membrane</location>
        <topology evidence="1">Multi-pass membrane protein</topology>
    </subcellularLocation>
</comment>
<evidence type="ECO:0000313" key="8">
    <source>
        <dbReference type="EMBL" id="KAB8416349.1"/>
    </source>
</evidence>
<dbReference type="PROSITE" id="PS50850">
    <property type="entry name" value="MFS"/>
    <property type="match status" value="1"/>
</dbReference>
<evidence type="ECO:0000256" key="6">
    <source>
        <dbReference type="SAM" id="Phobius"/>
    </source>
</evidence>
<keyword evidence="2" id="KW-0813">Transport</keyword>
<dbReference type="EMBL" id="VIBQ01000031">
    <property type="protein sequence ID" value="KAB8416349.1"/>
    <property type="molecule type" value="Genomic_DNA"/>
</dbReference>
<reference evidence="8 9" key="1">
    <citation type="submission" date="2019-06" db="EMBL/GenBank/DDBJ databases">
        <title>A chromosomal-level reference genome of Carpinus fangiana (Coryloideae, Betulaceae).</title>
        <authorList>
            <person name="Yang X."/>
            <person name="Wang Z."/>
            <person name="Zhang L."/>
            <person name="Hao G."/>
            <person name="Liu J."/>
            <person name="Yang Y."/>
        </authorList>
    </citation>
    <scope>NUCLEOTIDE SEQUENCE [LARGE SCALE GENOMIC DNA]</scope>
    <source>
        <strain evidence="8">Cfa_2016G</strain>
        <tissue evidence="8">Leaf</tissue>
    </source>
</reference>
<dbReference type="InterPro" id="IPR036259">
    <property type="entry name" value="MFS_trans_sf"/>
</dbReference>
<keyword evidence="9" id="KW-1185">Reference proteome</keyword>
<dbReference type="FunFam" id="1.20.1250.20:FF:000140">
    <property type="entry name" value="Putative MFS phospholipid transporter"/>
    <property type="match status" value="1"/>
</dbReference>
<dbReference type="Pfam" id="PF00083">
    <property type="entry name" value="Sugar_tr"/>
    <property type="match status" value="1"/>
</dbReference>
<dbReference type="InterPro" id="IPR005828">
    <property type="entry name" value="MFS_sugar_transport-like"/>
</dbReference>
<evidence type="ECO:0000256" key="1">
    <source>
        <dbReference type="ARBA" id="ARBA00004141"/>
    </source>
</evidence>
<feature type="transmembrane region" description="Helical" evidence="6">
    <location>
        <begin position="368"/>
        <end position="391"/>
    </location>
</feature>
<feature type="transmembrane region" description="Helical" evidence="6">
    <location>
        <begin position="273"/>
        <end position="291"/>
    </location>
</feature>
<gene>
    <name evidence="8" type="ORF">FH972_024869</name>
</gene>
<evidence type="ECO:0000256" key="4">
    <source>
        <dbReference type="ARBA" id="ARBA00022989"/>
    </source>
</evidence>
<evidence type="ECO:0000256" key="5">
    <source>
        <dbReference type="ARBA" id="ARBA00023136"/>
    </source>
</evidence>
<feature type="transmembrane region" description="Helical" evidence="6">
    <location>
        <begin position="50"/>
        <end position="73"/>
    </location>
</feature>
<dbReference type="GO" id="GO:0046943">
    <property type="term" value="F:carboxylic acid transmembrane transporter activity"/>
    <property type="evidence" value="ECO:0007669"/>
    <property type="project" value="TreeGrafter"/>
</dbReference>
<feature type="transmembrane region" description="Helical" evidence="6">
    <location>
        <begin position="343"/>
        <end position="362"/>
    </location>
</feature>
<keyword evidence="4 6" id="KW-1133">Transmembrane helix</keyword>
<proteinExistence type="predicted"/>
<evidence type="ECO:0000256" key="3">
    <source>
        <dbReference type="ARBA" id="ARBA00022692"/>
    </source>
</evidence>
<evidence type="ECO:0000256" key="2">
    <source>
        <dbReference type="ARBA" id="ARBA00022448"/>
    </source>
</evidence>
<feature type="transmembrane region" description="Helical" evidence="6">
    <location>
        <begin position="145"/>
        <end position="166"/>
    </location>
</feature>
<feature type="domain" description="Major facilitator superfamily (MFS) profile" evidence="7">
    <location>
        <begin position="52"/>
        <end position="463"/>
    </location>
</feature>
<keyword evidence="5 6" id="KW-0472">Membrane</keyword>
<dbReference type="SUPFAM" id="SSF103473">
    <property type="entry name" value="MFS general substrate transporter"/>
    <property type="match status" value="1"/>
</dbReference>
<dbReference type="OrthoDB" id="1713395at2759"/>
<dbReference type="InterPro" id="IPR020846">
    <property type="entry name" value="MFS_dom"/>
</dbReference>
<feature type="transmembrane region" description="Helical" evidence="6">
    <location>
        <begin position="311"/>
        <end position="331"/>
    </location>
</feature>
<feature type="transmembrane region" description="Helical" evidence="6">
    <location>
        <begin position="222"/>
        <end position="243"/>
    </location>
</feature>
<feature type="transmembrane region" description="Helical" evidence="6">
    <location>
        <begin position="187"/>
        <end position="216"/>
    </location>
</feature>
<dbReference type="PANTHER" id="PTHR23508">
    <property type="entry name" value="CARBOXYLIC ACID TRANSPORTER PROTEIN HOMOLOG"/>
    <property type="match status" value="1"/>
</dbReference>
<protein>
    <recommendedName>
        <fullName evidence="7">Major facilitator superfamily (MFS) profile domain-containing protein</fullName>
    </recommendedName>
</protein>
<dbReference type="PANTHER" id="PTHR23508:SF10">
    <property type="entry name" value="CARBOXYLIC ACID TRANSPORTER PROTEIN HOMOLOG"/>
    <property type="match status" value="1"/>
</dbReference>
<dbReference type="InterPro" id="IPR005829">
    <property type="entry name" value="Sugar_transporter_CS"/>
</dbReference>
<dbReference type="PROSITE" id="PS00216">
    <property type="entry name" value="SUGAR_TRANSPORT_1"/>
    <property type="match status" value="1"/>
</dbReference>
<feature type="transmembrane region" description="Helical" evidence="6">
    <location>
        <begin position="93"/>
        <end position="111"/>
    </location>
</feature>
<organism evidence="8 9">
    <name type="scientific">Carpinus fangiana</name>
    <dbReference type="NCBI Taxonomy" id="176857"/>
    <lineage>
        <taxon>Eukaryota</taxon>
        <taxon>Viridiplantae</taxon>
        <taxon>Streptophyta</taxon>
        <taxon>Embryophyta</taxon>
        <taxon>Tracheophyta</taxon>
        <taxon>Spermatophyta</taxon>
        <taxon>Magnoliopsida</taxon>
        <taxon>eudicotyledons</taxon>
        <taxon>Gunneridae</taxon>
        <taxon>Pentapetalae</taxon>
        <taxon>rosids</taxon>
        <taxon>fabids</taxon>
        <taxon>Fagales</taxon>
        <taxon>Betulaceae</taxon>
        <taxon>Carpinus</taxon>
    </lineage>
</organism>
<keyword evidence="3 6" id="KW-0812">Transmembrane</keyword>
<dbReference type="Proteomes" id="UP000327013">
    <property type="component" value="Unassembled WGS sequence"/>
</dbReference>
<comment type="caution">
    <text evidence="8">The sequence shown here is derived from an EMBL/GenBank/DDBJ whole genome shotgun (WGS) entry which is preliminary data.</text>
</comment>
<evidence type="ECO:0000313" key="9">
    <source>
        <dbReference type="Proteomes" id="UP000327013"/>
    </source>
</evidence>
<sequence length="502" mass="54572">MSTHADHDQKVIYNAETKDEYDGKHPSDTDSELAQGSSTTIARISRVSSIFTVLVAGLALFSDGYNAQIIGYMEPLFSDLYSDMSKTIKTRLANAYLIGEIFGMLFFGLLIDRLGRRAGIVSATGFLVLGIVLATAASGNSENGMFWMMIIARGIAGFGAGGEYPTCGSGSAEAADETEFVRRKRGILVAVTTDFAIDLGFVGAGIVALIVLAAYGQRSAVGVWRICFGLGFVVPVVLFFFRVRMINSTQYRKHSIKKNVPWLLIIKRYWKPMLGCSLSWFMYDFVTYPFGLFSSTIVGQLNPNNTVVQNIGYGTVINCFYLPGCIVGGLLMDKIGRKQTMTLGFFLWAIMAFIIGGAIGPIQSVFPLFVVLYGIFQALGEMGPGVATFLCSAESFPTPTRGIFLGFAAAVGKAGASIGTQVFTPIQDSFDDAQKGVQAVFLIGAAFAVVGGLISWFLIPDRSRQLEDEDQAFREYLETNGWHGTFGESLTQELRTTTFHVE</sequence>
<dbReference type="AlphaFoldDB" id="A0A5N6L098"/>
<name>A0A5N6L098_9ROSI</name>
<evidence type="ECO:0000259" key="7">
    <source>
        <dbReference type="PROSITE" id="PS50850"/>
    </source>
</evidence>
<feature type="transmembrane region" description="Helical" evidence="6">
    <location>
        <begin position="436"/>
        <end position="459"/>
    </location>
</feature>
<feature type="transmembrane region" description="Helical" evidence="6">
    <location>
        <begin position="403"/>
        <end position="424"/>
    </location>
</feature>
<feature type="transmembrane region" description="Helical" evidence="6">
    <location>
        <begin position="118"/>
        <end position="139"/>
    </location>
</feature>
<accession>A0A5N6L098</accession>
<dbReference type="GO" id="GO:0005886">
    <property type="term" value="C:plasma membrane"/>
    <property type="evidence" value="ECO:0007669"/>
    <property type="project" value="TreeGrafter"/>
</dbReference>
<dbReference type="Gene3D" id="1.20.1250.20">
    <property type="entry name" value="MFS general substrate transporter like domains"/>
    <property type="match status" value="1"/>
</dbReference>